<gene>
    <name evidence="2" type="ORF">J2S43_002799</name>
</gene>
<protein>
    <recommendedName>
        <fullName evidence="4">DUF3592 domain-containing protein</fullName>
    </recommendedName>
</protein>
<organism evidence="2 3">
    <name type="scientific">Catenuloplanes nepalensis</name>
    <dbReference type="NCBI Taxonomy" id="587533"/>
    <lineage>
        <taxon>Bacteria</taxon>
        <taxon>Bacillati</taxon>
        <taxon>Actinomycetota</taxon>
        <taxon>Actinomycetes</taxon>
        <taxon>Micromonosporales</taxon>
        <taxon>Micromonosporaceae</taxon>
        <taxon>Catenuloplanes</taxon>
    </lineage>
</organism>
<keyword evidence="1" id="KW-0472">Membrane</keyword>
<evidence type="ECO:0000313" key="2">
    <source>
        <dbReference type="EMBL" id="MDP9794287.1"/>
    </source>
</evidence>
<dbReference type="RefSeq" id="WP_306829435.1">
    <property type="nucleotide sequence ID" value="NZ_JAUSRA010000001.1"/>
</dbReference>
<reference evidence="2 3" key="1">
    <citation type="submission" date="2023-07" db="EMBL/GenBank/DDBJ databases">
        <title>Sequencing the genomes of 1000 actinobacteria strains.</title>
        <authorList>
            <person name="Klenk H.-P."/>
        </authorList>
    </citation>
    <scope>NUCLEOTIDE SEQUENCE [LARGE SCALE GENOMIC DNA]</scope>
    <source>
        <strain evidence="2 3">DSM 44710</strain>
    </source>
</reference>
<feature type="transmembrane region" description="Helical" evidence="1">
    <location>
        <begin position="306"/>
        <end position="325"/>
    </location>
</feature>
<evidence type="ECO:0000313" key="3">
    <source>
        <dbReference type="Proteomes" id="UP001240984"/>
    </source>
</evidence>
<dbReference type="EMBL" id="JAUSRA010000001">
    <property type="protein sequence ID" value="MDP9794287.1"/>
    <property type="molecule type" value="Genomic_DNA"/>
</dbReference>
<evidence type="ECO:0000256" key="1">
    <source>
        <dbReference type="SAM" id="Phobius"/>
    </source>
</evidence>
<dbReference type="Proteomes" id="UP001240984">
    <property type="component" value="Unassembled WGS sequence"/>
</dbReference>
<keyword evidence="1" id="KW-0812">Transmembrane</keyword>
<name>A0ABT9MS64_9ACTN</name>
<sequence>MGRFPRRAMVISLLLPVIGTLVLGGIGVAILAGWFGHEGRATTVVTGRGDAMRNGGEITERMDVWWEDADGEGHEARFRVPGGSTLESGPFDVRYDPADPEGIAFPAGAEAELVHAPSPPWWVLLFAAPFALLAGGVAWAWRRRVEAARLAAGRPGVPYRVVPIVFETAAGIGRSRTVDSGLGTLLVPPDVPFDPDACRVAGPVPELPGARWQHTMWSPGFGCLRPGQEVTAHVGEGKGGRAVLVTGDGTVWPVSRLREGPVPGLARVSGTSAINSRVSPGKDYLLAPLAGIFVAPVALATPGFVLLLPLVILFGFSMTIAVWAFRGGIPADH</sequence>
<feature type="transmembrane region" description="Helical" evidence="1">
    <location>
        <begin position="12"/>
        <end position="35"/>
    </location>
</feature>
<proteinExistence type="predicted"/>
<evidence type="ECO:0008006" key="4">
    <source>
        <dbReference type="Google" id="ProtNLM"/>
    </source>
</evidence>
<feature type="transmembrane region" description="Helical" evidence="1">
    <location>
        <begin position="121"/>
        <end position="141"/>
    </location>
</feature>
<keyword evidence="1" id="KW-1133">Transmembrane helix</keyword>
<comment type="caution">
    <text evidence="2">The sequence shown here is derived from an EMBL/GenBank/DDBJ whole genome shotgun (WGS) entry which is preliminary data.</text>
</comment>
<keyword evidence="3" id="KW-1185">Reference proteome</keyword>
<accession>A0ABT9MS64</accession>